<feature type="non-terminal residue" evidence="3">
    <location>
        <position position="1"/>
    </location>
</feature>
<dbReference type="EMBL" id="RWGY01000529">
    <property type="protein sequence ID" value="TVU00906.1"/>
    <property type="molecule type" value="Genomic_DNA"/>
</dbReference>
<evidence type="ECO:0000256" key="1">
    <source>
        <dbReference type="SAM" id="MobiDB-lite"/>
    </source>
</evidence>
<accession>A0A5J9SPJ3</accession>
<evidence type="ECO:0000313" key="3">
    <source>
        <dbReference type="EMBL" id="TVU00906.1"/>
    </source>
</evidence>
<dbReference type="PANTHER" id="PTHR33074:SF124">
    <property type="entry name" value="DUF1618 DOMAIN-CONTAINING PROTEIN"/>
    <property type="match status" value="1"/>
</dbReference>
<dbReference type="Pfam" id="PF07762">
    <property type="entry name" value="DUF1618"/>
    <property type="match status" value="1"/>
</dbReference>
<comment type="caution">
    <text evidence="3">The sequence shown here is derived from an EMBL/GenBank/DDBJ whole genome shotgun (WGS) entry which is preliminary data.</text>
</comment>
<name>A0A5J9SPJ3_9POAL</name>
<dbReference type="PANTHER" id="PTHR33074">
    <property type="entry name" value="EXPRESSED PROTEIN-RELATED"/>
    <property type="match status" value="1"/>
</dbReference>
<dbReference type="InterPro" id="IPR011676">
    <property type="entry name" value="DUF1618"/>
</dbReference>
<dbReference type="Proteomes" id="UP000324897">
    <property type="component" value="Unassembled WGS sequence"/>
</dbReference>
<keyword evidence="4" id="KW-1185">Reference proteome</keyword>
<evidence type="ECO:0000259" key="2">
    <source>
        <dbReference type="Pfam" id="PF07762"/>
    </source>
</evidence>
<sequence length="500" mass="56506">MTNQSSRRKRSNHERQAAAAVDASYPPSVLLHIYGEHDDDEAFSFSSAEAKTIAAARTTAGHPIQVFFRFAASPEASRLLVRFPDGAKKTDPFVIAAHRDCVLFQICFEEGLRHRRGPVHRSLDADATGLVRRGEDEFVVAELKMVVDLNDDVDKKVPELLLLRYGKWSVRRPKVTSQDGGRRKLRLSKWETSKVFLLRDELLCWVDVYRGLLFSDVFDERPGLRYVPLPVKPDYCSNVCVTAGGSTVKYVNIFRHCCCGDKGATDCLLSRHAFTIQTWMLRVDDDMAWVMDSMVDSTEIWALDAYKGLPRVPMFNPVVSGDDAHVICFEVCVRDFVKRGDKTDWLITLDLRSKTLLSACHRRDGGYEYNFQGIVICTGISDYFNPYPHSSISKGLSSMIESHVSSITPPNKKSRVNSEVSPLQSSCKMFVDPAMQVSEVLMVFQEIPSYGLAHDDTLKAYSILSHDNGRRFKTLLKLPKSLRKDWLLMEIKASEARVCD</sequence>
<dbReference type="AlphaFoldDB" id="A0A5J9SPJ3"/>
<organism evidence="3 4">
    <name type="scientific">Eragrostis curvula</name>
    <name type="common">weeping love grass</name>
    <dbReference type="NCBI Taxonomy" id="38414"/>
    <lineage>
        <taxon>Eukaryota</taxon>
        <taxon>Viridiplantae</taxon>
        <taxon>Streptophyta</taxon>
        <taxon>Embryophyta</taxon>
        <taxon>Tracheophyta</taxon>
        <taxon>Spermatophyta</taxon>
        <taxon>Magnoliopsida</taxon>
        <taxon>Liliopsida</taxon>
        <taxon>Poales</taxon>
        <taxon>Poaceae</taxon>
        <taxon>PACMAD clade</taxon>
        <taxon>Chloridoideae</taxon>
        <taxon>Eragrostideae</taxon>
        <taxon>Eragrostidinae</taxon>
        <taxon>Eragrostis</taxon>
    </lineage>
</organism>
<evidence type="ECO:0000313" key="4">
    <source>
        <dbReference type="Proteomes" id="UP000324897"/>
    </source>
</evidence>
<reference evidence="3 4" key="1">
    <citation type="journal article" date="2019" name="Sci. Rep.">
        <title>A high-quality genome of Eragrostis curvula grass provides insights into Poaceae evolution and supports new strategies to enhance forage quality.</title>
        <authorList>
            <person name="Carballo J."/>
            <person name="Santos B.A.C.M."/>
            <person name="Zappacosta D."/>
            <person name="Garbus I."/>
            <person name="Selva J.P."/>
            <person name="Gallo C.A."/>
            <person name="Diaz A."/>
            <person name="Albertini E."/>
            <person name="Caccamo M."/>
            <person name="Echenique V."/>
        </authorList>
    </citation>
    <scope>NUCLEOTIDE SEQUENCE [LARGE SCALE GENOMIC DNA]</scope>
    <source>
        <strain evidence="4">cv. Victoria</strain>
        <tissue evidence="3">Leaf</tissue>
    </source>
</reference>
<feature type="domain" description="DUF1618" evidence="2">
    <location>
        <begin position="205"/>
        <end position="328"/>
    </location>
</feature>
<feature type="compositionally biased region" description="Basic residues" evidence="1">
    <location>
        <begin position="1"/>
        <end position="12"/>
    </location>
</feature>
<proteinExistence type="predicted"/>
<gene>
    <name evidence="3" type="ORF">EJB05_53637</name>
</gene>
<protein>
    <recommendedName>
        <fullName evidence="2">DUF1618 domain-containing protein</fullName>
    </recommendedName>
</protein>
<feature type="region of interest" description="Disordered" evidence="1">
    <location>
        <begin position="1"/>
        <end position="21"/>
    </location>
</feature>
<dbReference type="OrthoDB" id="685097at2759"/>
<dbReference type="Gramene" id="TVU00906">
    <property type="protein sequence ID" value="TVU00906"/>
    <property type="gene ID" value="EJB05_53637"/>
</dbReference>